<dbReference type="Gene3D" id="1.20.1250.20">
    <property type="entry name" value="MFS general substrate transporter like domains"/>
    <property type="match status" value="2"/>
</dbReference>
<dbReference type="PANTHER" id="PTHR43129">
    <property type="entry name" value="FOSMIDOMYCIN RESISTANCE PROTEIN"/>
    <property type="match status" value="1"/>
</dbReference>
<name>A0A2W2AVV4_9HYPH</name>
<reference evidence="7" key="1">
    <citation type="submission" date="2018-06" db="EMBL/GenBank/DDBJ databases">
        <title>Aestuariibacter litoralis strain KCTC 52945T.</title>
        <authorList>
            <person name="Li X."/>
            <person name="Salam N."/>
            <person name="Li J.-L."/>
            <person name="Chen Y.-M."/>
            <person name="Yang Z.-W."/>
            <person name="Zhang L.-Y."/>
            <person name="Han M.-X."/>
            <person name="Xiao M."/>
            <person name="Li W.-J."/>
        </authorList>
    </citation>
    <scope>NUCLEOTIDE SEQUENCE [LARGE SCALE GENOMIC DNA]</scope>
    <source>
        <strain evidence="7">KCTC 52945</strain>
    </source>
</reference>
<evidence type="ECO:0000313" key="7">
    <source>
        <dbReference type="Proteomes" id="UP000248795"/>
    </source>
</evidence>
<sequence>MVTTHFTPAKVQGTTYAVLFAVTAGHLINDTLQALLLSIYPLLRDLHNLSFAQVGFITMAFQATASVLQPLIGHYTDKKPFPFSLPIAPALSLVGLVVVGLAHSYEMILVGATLIGIGSSIFHPEASRLARLSSGGRFGFAQSVFQVGGNFGTSIGPLLAAFFVVPHGQGSVAWLALLALFSVAILSYAAKWYAHHLSPKNGVKRGHVPPNPLPRRMVMTSLTVLLCLMFSKFVYTSSMSSFYTFYLIDTFGLSPKEAQIDLFIYLAAFAAGTLLGGPIGDRIGRKAVIWFSVLGALPFTLALPYANHFWAVMLSVPIGFILASAFSAMLVFAQELMPGRVGMISGLFFGLAFGIAAAGAALLGVIADWTSIGFVFHVCSFLPAFGLLAMFLPSQKQLAAAQGAG</sequence>
<dbReference type="RefSeq" id="WP_111196590.1">
    <property type="nucleotide sequence ID" value="NZ_QKVK01000002.1"/>
</dbReference>
<feature type="transmembrane region" description="Helical" evidence="4">
    <location>
        <begin position="171"/>
        <end position="194"/>
    </location>
</feature>
<dbReference type="InterPro" id="IPR020846">
    <property type="entry name" value="MFS_dom"/>
</dbReference>
<evidence type="ECO:0000256" key="2">
    <source>
        <dbReference type="ARBA" id="ARBA00022989"/>
    </source>
</evidence>
<evidence type="ECO:0000313" key="6">
    <source>
        <dbReference type="EMBL" id="PZF77842.1"/>
    </source>
</evidence>
<evidence type="ECO:0000256" key="1">
    <source>
        <dbReference type="ARBA" id="ARBA00022692"/>
    </source>
</evidence>
<feature type="transmembrane region" description="Helical" evidence="4">
    <location>
        <begin position="287"/>
        <end position="306"/>
    </location>
</feature>
<keyword evidence="3 4" id="KW-0472">Membrane</keyword>
<feature type="transmembrane region" description="Helical" evidence="4">
    <location>
        <begin position="51"/>
        <end position="71"/>
    </location>
</feature>
<dbReference type="PROSITE" id="PS50850">
    <property type="entry name" value="MFS"/>
    <property type="match status" value="1"/>
</dbReference>
<feature type="transmembrane region" description="Helical" evidence="4">
    <location>
        <begin position="215"/>
        <end position="235"/>
    </location>
</feature>
<dbReference type="InterPro" id="IPR036259">
    <property type="entry name" value="MFS_trans_sf"/>
</dbReference>
<organism evidence="6 7">
    <name type="scientific">Aestuariivirga litoralis</name>
    <dbReference type="NCBI Taxonomy" id="2650924"/>
    <lineage>
        <taxon>Bacteria</taxon>
        <taxon>Pseudomonadati</taxon>
        <taxon>Pseudomonadota</taxon>
        <taxon>Alphaproteobacteria</taxon>
        <taxon>Hyphomicrobiales</taxon>
        <taxon>Aestuariivirgaceae</taxon>
        <taxon>Aestuariivirga</taxon>
    </lineage>
</organism>
<comment type="caution">
    <text evidence="6">The sequence shown here is derived from an EMBL/GenBank/DDBJ whole genome shotgun (WGS) entry which is preliminary data.</text>
</comment>
<accession>A0A2W2AVV4</accession>
<feature type="transmembrane region" description="Helical" evidence="4">
    <location>
        <begin position="312"/>
        <end position="332"/>
    </location>
</feature>
<feature type="transmembrane region" description="Helical" evidence="4">
    <location>
        <begin position="83"/>
        <end position="101"/>
    </location>
</feature>
<gene>
    <name evidence="6" type="ORF">DK847_05290</name>
</gene>
<dbReference type="PANTHER" id="PTHR43129:SF1">
    <property type="entry name" value="FOSMIDOMYCIN RESISTANCE PROTEIN"/>
    <property type="match status" value="1"/>
</dbReference>
<proteinExistence type="predicted"/>
<feature type="domain" description="Major facilitator superfamily (MFS) profile" evidence="5">
    <location>
        <begin position="18"/>
        <end position="398"/>
    </location>
</feature>
<dbReference type="CDD" id="cd17478">
    <property type="entry name" value="MFS_FsR"/>
    <property type="match status" value="1"/>
</dbReference>
<keyword evidence="2 4" id="KW-1133">Transmembrane helix</keyword>
<dbReference type="EMBL" id="QKVK01000002">
    <property type="protein sequence ID" value="PZF77842.1"/>
    <property type="molecule type" value="Genomic_DNA"/>
</dbReference>
<keyword evidence="1 4" id="KW-0812">Transmembrane</keyword>
<dbReference type="AlphaFoldDB" id="A0A2W2AVV4"/>
<feature type="transmembrane region" description="Helical" evidence="4">
    <location>
        <begin position="372"/>
        <end position="392"/>
    </location>
</feature>
<evidence type="ECO:0000259" key="5">
    <source>
        <dbReference type="PROSITE" id="PS50850"/>
    </source>
</evidence>
<dbReference type="GO" id="GO:0005886">
    <property type="term" value="C:plasma membrane"/>
    <property type="evidence" value="ECO:0007669"/>
    <property type="project" value="TreeGrafter"/>
</dbReference>
<keyword evidence="7" id="KW-1185">Reference proteome</keyword>
<feature type="transmembrane region" description="Helical" evidence="4">
    <location>
        <begin position="144"/>
        <end position="165"/>
    </location>
</feature>
<evidence type="ECO:0000256" key="4">
    <source>
        <dbReference type="SAM" id="Phobius"/>
    </source>
</evidence>
<dbReference type="GO" id="GO:0022857">
    <property type="term" value="F:transmembrane transporter activity"/>
    <property type="evidence" value="ECO:0007669"/>
    <property type="project" value="InterPro"/>
</dbReference>
<feature type="transmembrane region" description="Helical" evidence="4">
    <location>
        <begin position="344"/>
        <end position="366"/>
    </location>
</feature>
<protein>
    <submittedName>
        <fullName evidence="6">MFS transporter</fullName>
    </submittedName>
</protein>
<feature type="transmembrane region" description="Helical" evidence="4">
    <location>
        <begin position="262"/>
        <end position="280"/>
    </location>
</feature>
<dbReference type="SUPFAM" id="SSF103473">
    <property type="entry name" value="MFS general substrate transporter"/>
    <property type="match status" value="1"/>
</dbReference>
<dbReference type="InterPro" id="IPR011701">
    <property type="entry name" value="MFS"/>
</dbReference>
<dbReference type="Pfam" id="PF07690">
    <property type="entry name" value="MFS_1"/>
    <property type="match status" value="1"/>
</dbReference>
<dbReference type="Proteomes" id="UP000248795">
    <property type="component" value="Unassembled WGS sequence"/>
</dbReference>
<evidence type="ECO:0000256" key="3">
    <source>
        <dbReference type="ARBA" id="ARBA00023136"/>
    </source>
</evidence>
<feature type="transmembrane region" description="Helical" evidence="4">
    <location>
        <begin position="107"/>
        <end position="123"/>
    </location>
</feature>